<dbReference type="SMART" id="SM00252">
    <property type="entry name" value="SH2"/>
    <property type="match status" value="1"/>
</dbReference>
<reference evidence="22" key="1">
    <citation type="submission" date="2025-08" db="UniProtKB">
        <authorList>
            <consortium name="Ensembl"/>
        </authorList>
    </citation>
    <scope>IDENTIFICATION</scope>
</reference>
<dbReference type="SMART" id="SM00219">
    <property type="entry name" value="TyrKc"/>
    <property type="match status" value="1"/>
</dbReference>
<evidence type="ECO:0000256" key="14">
    <source>
        <dbReference type="ARBA" id="ARBA00023288"/>
    </source>
</evidence>
<dbReference type="InterPro" id="IPR017441">
    <property type="entry name" value="Protein_kinase_ATP_BS"/>
</dbReference>
<dbReference type="PROSITE" id="PS00107">
    <property type="entry name" value="PROTEIN_KINASE_ATP"/>
    <property type="match status" value="1"/>
</dbReference>
<keyword evidence="12" id="KW-0472">Membrane</keyword>
<dbReference type="SUPFAM" id="SSF56112">
    <property type="entry name" value="Protein kinase-like (PK-like)"/>
    <property type="match status" value="1"/>
</dbReference>
<evidence type="ECO:0000313" key="23">
    <source>
        <dbReference type="Proteomes" id="UP000694428"/>
    </source>
</evidence>
<comment type="catalytic activity">
    <reaction evidence="18">
        <text>L-tyrosyl-[protein] + ATP = O-phospho-L-tyrosyl-[protein] + ADP + H(+)</text>
        <dbReference type="Rhea" id="RHEA:10596"/>
        <dbReference type="Rhea" id="RHEA-COMP:10136"/>
        <dbReference type="Rhea" id="RHEA-COMP:20101"/>
        <dbReference type="ChEBI" id="CHEBI:15378"/>
        <dbReference type="ChEBI" id="CHEBI:30616"/>
        <dbReference type="ChEBI" id="CHEBI:46858"/>
        <dbReference type="ChEBI" id="CHEBI:61978"/>
        <dbReference type="ChEBI" id="CHEBI:456216"/>
        <dbReference type="EC" id="2.7.10.2"/>
    </reaction>
</comment>
<keyword evidence="7" id="KW-0519">Myristate</keyword>
<dbReference type="PRINTS" id="PR00401">
    <property type="entry name" value="SH2DOMAIN"/>
</dbReference>
<dbReference type="FunFam" id="3.30.200.20:FF:000036">
    <property type="entry name" value="Tyrosine-protein kinase"/>
    <property type="match status" value="1"/>
</dbReference>
<evidence type="ECO:0000256" key="2">
    <source>
        <dbReference type="ARBA" id="ARBA00004635"/>
    </source>
</evidence>
<evidence type="ECO:0000256" key="18">
    <source>
        <dbReference type="RuleBase" id="RU362096"/>
    </source>
</evidence>
<dbReference type="AlphaFoldDB" id="A0A8C9FWL6"/>
<feature type="binding site" evidence="17">
    <location>
        <position position="182"/>
    </location>
    <ligand>
        <name>ATP</name>
        <dbReference type="ChEBI" id="CHEBI:30616"/>
    </ligand>
</feature>
<dbReference type="PROSITE" id="PS50002">
    <property type="entry name" value="SH3"/>
    <property type="match status" value="1"/>
</dbReference>
<evidence type="ECO:0000256" key="5">
    <source>
        <dbReference type="ARBA" id="ARBA00022553"/>
    </source>
</evidence>
<dbReference type="InterPro" id="IPR001452">
    <property type="entry name" value="SH3_domain"/>
</dbReference>
<dbReference type="GO" id="GO:0005524">
    <property type="term" value="F:ATP binding"/>
    <property type="evidence" value="ECO:0007669"/>
    <property type="project" value="UniProtKB-UniRule"/>
</dbReference>
<dbReference type="FunFam" id="3.30.505.10:FF:000010">
    <property type="entry name" value="Tyrosine-protein kinase"/>
    <property type="match status" value="1"/>
</dbReference>
<dbReference type="Pfam" id="PF07714">
    <property type="entry name" value="PK_Tyr_Ser-Thr"/>
    <property type="match status" value="1"/>
</dbReference>
<dbReference type="Pfam" id="PF00017">
    <property type="entry name" value="SH2"/>
    <property type="match status" value="1"/>
</dbReference>
<keyword evidence="9 18" id="KW-0418">Kinase</keyword>
<dbReference type="Gene3D" id="2.30.30.40">
    <property type="entry name" value="SH3 Domains"/>
    <property type="match status" value="1"/>
</dbReference>
<evidence type="ECO:0000256" key="9">
    <source>
        <dbReference type="ARBA" id="ARBA00022777"/>
    </source>
</evidence>
<dbReference type="InterPro" id="IPR000980">
    <property type="entry name" value="SH2"/>
</dbReference>
<evidence type="ECO:0000256" key="15">
    <source>
        <dbReference type="PROSITE-ProRule" id="PRU00191"/>
    </source>
</evidence>
<evidence type="ECO:0000256" key="16">
    <source>
        <dbReference type="PROSITE-ProRule" id="PRU00192"/>
    </source>
</evidence>
<dbReference type="InterPro" id="IPR050198">
    <property type="entry name" value="Non-receptor_tyrosine_kinases"/>
</dbReference>
<evidence type="ECO:0000259" key="19">
    <source>
        <dbReference type="PROSITE" id="PS50001"/>
    </source>
</evidence>
<proteinExistence type="inferred from homology"/>
<sequence length="271" mass="31117">MEDEGDWWLAKSLRSGKKGYIPSNFVALVDSLEQEKWFFKTLSRKDAERLLLSSGNKIGSFLVRESETSAGAYSLSVRDSDSAHGDIIKHYRIRSLDGGGYYISPRTTFATLPELIHHYKRGDGLCQRLMAPCTSLAPQRPWAQDEWEIPRESLKLVKKLGSGQFGEVWMGYYKNNFKVAVKTMKEGSMDPNAFLAEANLMKKLQHNKLVRLYAVVTKQPIYIVTEYMANGKEPYQMLLLDFLQNQMLCPSKLQIPFLMRTNFCLYRVLSF</sequence>
<keyword evidence="3 16" id="KW-0728">SH3 domain</keyword>
<evidence type="ECO:0000256" key="1">
    <source>
        <dbReference type="ARBA" id="ARBA00004236"/>
    </source>
</evidence>
<dbReference type="Proteomes" id="UP000694428">
    <property type="component" value="Unplaced"/>
</dbReference>
<dbReference type="InterPro" id="IPR036860">
    <property type="entry name" value="SH2_dom_sf"/>
</dbReference>
<accession>A0A8C9FWL6</accession>
<dbReference type="InterPro" id="IPR001245">
    <property type="entry name" value="Ser-Thr/Tyr_kinase_cat_dom"/>
</dbReference>
<dbReference type="Gene3D" id="3.30.505.10">
    <property type="entry name" value="SH2 domain"/>
    <property type="match status" value="1"/>
</dbReference>
<evidence type="ECO:0000256" key="13">
    <source>
        <dbReference type="ARBA" id="ARBA00023137"/>
    </source>
</evidence>
<evidence type="ECO:0000256" key="7">
    <source>
        <dbReference type="ARBA" id="ARBA00022707"/>
    </source>
</evidence>
<evidence type="ECO:0000259" key="20">
    <source>
        <dbReference type="PROSITE" id="PS50002"/>
    </source>
</evidence>
<keyword evidence="6 18" id="KW-0808">Transferase</keyword>
<dbReference type="PANTHER" id="PTHR24418">
    <property type="entry name" value="TYROSINE-PROTEIN KINASE"/>
    <property type="match status" value="1"/>
</dbReference>
<dbReference type="Gene3D" id="3.30.200.20">
    <property type="entry name" value="Phosphorylase Kinase, domain 1"/>
    <property type="match status" value="1"/>
</dbReference>
<evidence type="ECO:0000259" key="21">
    <source>
        <dbReference type="PROSITE" id="PS50011"/>
    </source>
</evidence>
<dbReference type="GO" id="GO:0005886">
    <property type="term" value="C:plasma membrane"/>
    <property type="evidence" value="ECO:0007669"/>
    <property type="project" value="UniProtKB-SubCell"/>
</dbReference>
<name>A0A8C9FWL6_PAVCR</name>
<comment type="similarity">
    <text evidence="18">Belongs to the protein kinase superfamily. Tyr protein kinase family.</text>
</comment>
<dbReference type="GO" id="GO:0004715">
    <property type="term" value="F:non-membrane spanning protein tyrosine kinase activity"/>
    <property type="evidence" value="ECO:0007669"/>
    <property type="project" value="UniProtKB-EC"/>
</dbReference>
<dbReference type="Ensembl" id="ENSPSTT00000022253.1">
    <property type="protein sequence ID" value="ENSPSTP00000021208.1"/>
    <property type="gene ID" value="ENSPSTG00000015443.1"/>
</dbReference>
<dbReference type="PROSITE" id="PS50001">
    <property type="entry name" value="SH2"/>
    <property type="match status" value="1"/>
</dbReference>
<evidence type="ECO:0000256" key="10">
    <source>
        <dbReference type="ARBA" id="ARBA00022840"/>
    </source>
</evidence>
<keyword evidence="23" id="KW-1185">Reference proteome</keyword>
<evidence type="ECO:0000256" key="12">
    <source>
        <dbReference type="ARBA" id="ARBA00023136"/>
    </source>
</evidence>
<evidence type="ECO:0000256" key="8">
    <source>
        <dbReference type="ARBA" id="ARBA00022741"/>
    </source>
</evidence>
<dbReference type="SUPFAM" id="SSF55550">
    <property type="entry name" value="SH2 domain"/>
    <property type="match status" value="1"/>
</dbReference>
<evidence type="ECO:0000256" key="4">
    <source>
        <dbReference type="ARBA" id="ARBA00022475"/>
    </source>
</evidence>
<dbReference type="PROSITE" id="PS50011">
    <property type="entry name" value="PROTEIN_KINASE_DOM"/>
    <property type="match status" value="1"/>
</dbReference>
<keyword evidence="11" id="KW-0832">Ubl conjugation</keyword>
<keyword evidence="13 18" id="KW-0829">Tyrosine-protein kinase</keyword>
<dbReference type="EC" id="2.7.10.2" evidence="18"/>
<keyword evidence="4" id="KW-1003">Cell membrane</keyword>
<evidence type="ECO:0000256" key="17">
    <source>
        <dbReference type="PROSITE-ProRule" id="PRU10141"/>
    </source>
</evidence>
<evidence type="ECO:0000256" key="3">
    <source>
        <dbReference type="ARBA" id="ARBA00022443"/>
    </source>
</evidence>
<reference evidence="22" key="2">
    <citation type="submission" date="2025-09" db="UniProtKB">
        <authorList>
            <consortium name="Ensembl"/>
        </authorList>
    </citation>
    <scope>IDENTIFICATION</scope>
</reference>
<comment type="subcellular location">
    <subcellularLocation>
        <location evidence="1">Cell membrane</location>
    </subcellularLocation>
    <subcellularLocation>
        <location evidence="2">Membrane</location>
        <topology evidence="2">Lipid-anchor</topology>
    </subcellularLocation>
</comment>
<keyword evidence="10 17" id="KW-0067">ATP-binding</keyword>
<keyword evidence="15" id="KW-0727">SH2 domain</keyword>
<evidence type="ECO:0000256" key="11">
    <source>
        <dbReference type="ARBA" id="ARBA00022843"/>
    </source>
</evidence>
<keyword evidence="8 17" id="KW-0547">Nucleotide-binding</keyword>
<evidence type="ECO:0000313" key="22">
    <source>
        <dbReference type="Ensembl" id="ENSPSTP00000021208.1"/>
    </source>
</evidence>
<organism evidence="22 23">
    <name type="scientific">Pavo cristatus</name>
    <name type="common">Indian peafowl</name>
    <name type="synonym">Blue peafowl</name>
    <dbReference type="NCBI Taxonomy" id="9049"/>
    <lineage>
        <taxon>Eukaryota</taxon>
        <taxon>Metazoa</taxon>
        <taxon>Chordata</taxon>
        <taxon>Craniata</taxon>
        <taxon>Vertebrata</taxon>
        <taxon>Euteleostomi</taxon>
        <taxon>Archelosauria</taxon>
        <taxon>Archosauria</taxon>
        <taxon>Dinosauria</taxon>
        <taxon>Saurischia</taxon>
        <taxon>Theropoda</taxon>
        <taxon>Coelurosauria</taxon>
        <taxon>Aves</taxon>
        <taxon>Neognathae</taxon>
        <taxon>Galloanserae</taxon>
        <taxon>Galliformes</taxon>
        <taxon>Phasianidae</taxon>
        <taxon>Phasianinae</taxon>
        <taxon>Pavo</taxon>
    </lineage>
</organism>
<feature type="domain" description="Protein kinase" evidence="21">
    <location>
        <begin position="154"/>
        <end position="271"/>
    </location>
</feature>
<dbReference type="InterPro" id="IPR020635">
    <property type="entry name" value="Tyr_kinase_cat_dom"/>
</dbReference>
<protein>
    <recommendedName>
        <fullName evidence="18">Tyrosine-protein kinase</fullName>
        <ecNumber evidence="18">2.7.10.2</ecNumber>
    </recommendedName>
</protein>
<keyword evidence="14" id="KW-0449">Lipoprotein</keyword>
<keyword evidence="5" id="KW-0597">Phosphoprotein</keyword>
<feature type="domain" description="SH3" evidence="20">
    <location>
        <begin position="1"/>
        <end position="31"/>
    </location>
</feature>
<dbReference type="InterPro" id="IPR000719">
    <property type="entry name" value="Prot_kinase_dom"/>
</dbReference>
<dbReference type="CDD" id="cd09933">
    <property type="entry name" value="SH2_Src_family"/>
    <property type="match status" value="1"/>
</dbReference>
<dbReference type="InterPro" id="IPR011009">
    <property type="entry name" value="Kinase-like_dom_sf"/>
</dbReference>
<feature type="domain" description="SH2" evidence="19">
    <location>
        <begin position="37"/>
        <end position="133"/>
    </location>
</feature>
<evidence type="ECO:0000256" key="6">
    <source>
        <dbReference type="ARBA" id="ARBA00022679"/>
    </source>
</evidence>